<sequence>MKLYYSPGACSLAPHIVLHETGLAHELEAVDLKTKTTRSGKDFRAINSKGYVPALALDNGRVMTEGAVISQYLADLNPESGLLPAQGEARYAVLEWMSFISAELHKTLAALFNPAVKGEWKDAVVAQLTRRLSWLENEIDGKTTLTGDRFTIADAYLFTVLGWSKVVGFSLDDWPAVQRYLANVAERPAVQAALKAEGLI</sequence>
<feature type="domain" description="GST N-terminal" evidence="1">
    <location>
        <begin position="1"/>
        <end position="81"/>
    </location>
</feature>
<dbReference type="SFLD" id="SFLDG01150">
    <property type="entry name" value="Main.1:_Beta-like"/>
    <property type="match status" value="1"/>
</dbReference>
<keyword evidence="3" id="KW-0808">Transferase</keyword>
<dbReference type="EC" id="2.5.1.18" evidence="3"/>
<gene>
    <name evidence="3" type="primary">gstA</name>
    <name evidence="3" type="ORF">AB6T85_06420</name>
</gene>
<dbReference type="Gene3D" id="3.40.30.10">
    <property type="entry name" value="Glutaredoxin"/>
    <property type="match status" value="1"/>
</dbReference>
<evidence type="ECO:0000259" key="2">
    <source>
        <dbReference type="PROSITE" id="PS50405"/>
    </source>
</evidence>
<dbReference type="InterPro" id="IPR040079">
    <property type="entry name" value="Glutathione_S-Trfase"/>
</dbReference>
<dbReference type="CDD" id="cd03188">
    <property type="entry name" value="GST_C_Beta"/>
    <property type="match status" value="1"/>
</dbReference>
<reference evidence="3 4" key="1">
    <citation type="submission" date="2024-07" db="EMBL/GenBank/DDBJ databases">
        <authorList>
            <person name="Hebao G."/>
        </authorList>
    </citation>
    <scope>NUCLEOTIDE SEQUENCE [LARGE SCALE GENOMIC DNA]</scope>
    <source>
        <strain evidence="3 4">ACCC 02193</strain>
    </source>
</reference>
<dbReference type="InterPro" id="IPR004046">
    <property type="entry name" value="GST_C"/>
</dbReference>
<comment type="caution">
    <text evidence="3">The sequence shown here is derived from an EMBL/GenBank/DDBJ whole genome shotgun (WGS) entry which is preliminary data.</text>
</comment>
<dbReference type="Proteomes" id="UP001565243">
    <property type="component" value="Unassembled WGS sequence"/>
</dbReference>
<dbReference type="InterPro" id="IPR036282">
    <property type="entry name" value="Glutathione-S-Trfase_C_sf"/>
</dbReference>
<dbReference type="PANTHER" id="PTHR44051:SF8">
    <property type="entry name" value="GLUTATHIONE S-TRANSFERASE GSTA"/>
    <property type="match status" value="1"/>
</dbReference>
<dbReference type="SUPFAM" id="SSF47616">
    <property type="entry name" value="GST C-terminal domain-like"/>
    <property type="match status" value="1"/>
</dbReference>
<name>A0ABV4E575_9GAMM</name>
<evidence type="ECO:0000313" key="4">
    <source>
        <dbReference type="Proteomes" id="UP001565243"/>
    </source>
</evidence>
<feature type="domain" description="GST C-terminal" evidence="2">
    <location>
        <begin position="86"/>
        <end position="200"/>
    </location>
</feature>
<evidence type="ECO:0000313" key="3">
    <source>
        <dbReference type="EMBL" id="MEY8770063.1"/>
    </source>
</evidence>
<keyword evidence="4" id="KW-1185">Reference proteome</keyword>
<dbReference type="SFLD" id="SFLDG00358">
    <property type="entry name" value="Main_(cytGST)"/>
    <property type="match status" value="1"/>
</dbReference>
<dbReference type="NCBIfam" id="NF007831">
    <property type="entry name" value="PRK10542.1"/>
    <property type="match status" value="1"/>
</dbReference>
<dbReference type="InterPro" id="IPR036249">
    <property type="entry name" value="Thioredoxin-like_sf"/>
</dbReference>
<dbReference type="SFLD" id="SFLDS00019">
    <property type="entry name" value="Glutathione_Transferase_(cytos"/>
    <property type="match status" value="1"/>
</dbReference>
<dbReference type="Gene3D" id="1.20.1050.10">
    <property type="match status" value="1"/>
</dbReference>
<dbReference type="InterPro" id="IPR004045">
    <property type="entry name" value="Glutathione_S-Trfase_N"/>
</dbReference>
<dbReference type="InterPro" id="IPR010987">
    <property type="entry name" value="Glutathione-S-Trfase_C-like"/>
</dbReference>
<dbReference type="PANTHER" id="PTHR44051">
    <property type="entry name" value="GLUTATHIONE S-TRANSFERASE-RELATED"/>
    <property type="match status" value="1"/>
</dbReference>
<proteinExistence type="predicted"/>
<evidence type="ECO:0000259" key="1">
    <source>
        <dbReference type="PROSITE" id="PS50404"/>
    </source>
</evidence>
<protein>
    <submittedName>
        <fullName evidence="3">Glutathione transferase GstA</fullName>
        <ecNumber evidence="3">2.5.1.18</ecNumber>
    </submittedName>
</protein>
<dbReference type="PROSITE" id="PS50405">
    <property type="entry name" value="GST_CTER"/>
    <property type="match status" value="1"/>
</dbReference>
<accession>A0ABV4E575</accession>
<dbReference type="SUPFAM" id="SSF52833">
    <property type="entry name" value="Thioredoxin-like"/>
    <property type="match status" value="1"/>
</dbReference>
<dbReference type="Pfam" id="PF00043">
    <property type="entry name" value="GST_C"/>
    <property type="match status" value="1"/>
</dbReference>
<dbReference type="CDD" id="cd03057">
    <property type="entry name" value="GST_N_Beta"/>
    <property type="match status" value="1"/>
</dbReference>
<dbReference type="EMBL" id="JBGFFX010000003">
    <property type="protein sequence ID" value="MEY8770063.1"/>
    <property type="molecule type" value="Genomic_DNA"/>
</dbReference>
<dbReference type="GO" id="GO:0004364">
    <property type="term" value="F:glutathione transferase activity"/>
    <property type="evidence" value="ECO:0007669"/>
    <property type="project" value="UniProtKB-EC"/>
</dbReference>
<dbReference type="RefSeq" id="WP_369895069.1">
    <property type="nucleotide sequence ID" value="NZ_JBGFFX010000003.1"/>
</dbReference>
<dbReference type="PROSITE" id="PS50404">
    <property type="entry name" value="GST_NTER"/>
    <property type="match status" value="1"/>
</dbReference>
<organism evidence="3 4">
    <name type="scientific">Erwinia aeris</name>
    <dbReference type="NCBI Taxonomy" id="3239803"/>
    <lineage>
        <taxon>Bacteria</taxon>
        <taxon>Pseudomonadati</taxon>
        <taxon>Pseudomonadota</taxon>
        <taxon>Gammaproteobacteria</taxon>
        <taxon>Enterobacterales</taxon>
        <taxon>Erwiniaceae</taxon>
        <taxon>Erwinia</taxon>
    </lineage>
</organism>
<dbReference type="Pfam" id="PF13409">
    <property type="entry name" value="GST_N_2"/>
    <property type="match status" value="1"/>
</dbReference>